<accession>A0A2H3E237</accession>
<feature type="region of interest" description="Disordered" evidence="1">
    <location>
        <begin position="28"/>
        <end position="72"/>
    </location>
</feature>
<evidence type="ECO:0000313" key="3">
    <source>
        <dbReference type="Proteomes" id="UP000217790"/>
    </source>
</evidence>
<sequence length="333" mass="37414">MFLASSIITALASNSDYAVNFPSLERFRNQRRPQPPAKESDIYDVHGREHDMPLDSSQSLESDDSTLGQTYHRSQDPYATISSLSSRNRALSHAIRIFNELHGCGSVPMTVNFYWNVRMARMPSSCVSLVSALHGQDIDIESSLGSSSDGDTYLASVRGSNKKLVLKVFSFAAFGQAEFCAYMAMKNLQGSIIPVCYGYGYMTEERLWILVEHINSPPSRASLSDLKHISRPHQGKVMHAVKVLHQLGYRHGDLPGNIVWTVDEDPVIVDLMRVRTHHCLGDSCSEIEAMRRCLDLTRRDADLWSLVVRPYREQEPRMFVTGKPHSLKLGIEA</sequence>
<evidence type="ECO:0000256" key="1">
    <source>
        <dbReference type="SAM" id="MobiDB-lite"/>
    </source>
</evidence>
<evidence type="ECO:0000313" key="2">
    <source>
        <dbReference type="EMBL" id="PBK97762.1"/>
    </source>
</evidence>
<dbReference type="InterPro" id="IPR011009">
    <property type="entry name" value="Kinase-like_dom_sf"/>
</dbReference>
<dbReference type="OMA" id="CAYMAMK"/>
<gene>
    <name evidence="2" type="ORF">ARMGADRAFT_651260</name>
</gene>
<dbReference type="SUPFAM" id="SSF56112">
    <property type="entry name" value="Protein kinase-like (PK-like)"/>
    <property type="match status" value="1"/>
</dbReference>
<dbReference type="EMBL" id="KZ293649">
    <property type="protein sequence ID" value="PBK97762.1"/>
    <property type="molecule type" value="Genomic_DNA"/>
</dbReference>
<dbReference type="Proteomes" id="UP000217790">
    <property type="component" value="Unassembled WGS sequence"/>
</dbReference>
<organism evidence="2 3">
    <name type="scientific">Armillaria gallica</name>
    <name type="common">Bulbous honey fungus</name>
    <name type="synonym">Armillaria bulbosa</name>
    <dbReference type="NCBI Taxonomy" id="47427"/>
    <lineage>
        <taxon>Eukaryota</taxon>
        <taxon>Fungi</taxon>
        <taxon>Dikarya</taxon>
        <taxon>Basidiomycota</taxon>
        <taxon>Agaricomycotina</taxon>
        <taxon>Agaricomycetes</taxon>
        <taxon>Agaricomycetidae</taxon>
        <taxon>Agaricales</taxon>
        <taxon>Marasmiineae</taxon>
        <taxon>Physalacriaceae</taxon>
        <taxon>Armillaria</taxon>
    </lineage>
</organism>
<feature type="compositionally biased region" description="Basic and acidic residues" evidence="1">
    <location>
        <begin position="38"/>
        <end position="53"/>
    </location>
</feature>
<dbReference type="InParanoid" id="A0A2H3E237"/>
<dbReference type="Gene3D" id="1.10.510.10">
    <property type="entry name" value="Transferase(Phosphotransferase) domain 1"/>
    <property type="match status" value="1"/>
</dbReference>
<dbReference type="OrthoDB" id="2894998at2759"/>
<reference evidence="3" key="1">
    <citation type="journal article" date="2017" name="Nat. Ecol. Evol.">
        <title>Genome expansion and lineage-specific genetic innovations in the forest pathogenic fungi Armillaria.</title>
        <authorList>
            <person name="Sipos G."/>
            <person name="Prasanna A.N."/>
            <person name="Walter M.C."/>
            <person name="O'Connor E."/>
            <person name="Balint B."/>
            <person name="Krizsan K."/>
            <person name="Kiss B."/>
            <person name="Hess J."/>
            <person name="Varga T."/>
            <person name="Slot J."/>
            <person name="Riley R."/>
            <person name="Boka B."/>
            <person name="Rigling D."/>
            <person name="Barry K."/>
            <person name="Lee J."/>
            <person name="Mihaltcheva S."/>
            <person name="LaButti K."/>
            <person name="Lipzen A."/>
            <person name="Waldron R."/>
            <person name="Moloney N.M."/>
            <person name="Sperisen C."/>
            <person name="Kredics L."/>
            <person name="Vagvoelgyi C."/>
            <person name="Patrignani A."/>
            <person name="Fitzpatrick D."/>
            <person name="Nagy I."/>
            <person name="Doyle S."/>
            <person name="Anderson J.B."/>
            <person name="Grigoriev I.V."/>
            <person name="Gueldener U."/>
            <person name="Muensterkoetter M."/>
            <person name="Nagy L.G."/>
        </authorList>
    </citation>
    <scope>NUCLEOTIDE SEQUENCE [LARGE SCALE GENOMIC DNA]</scope>
    <source>
        <strain evidence="3">Ar21-2</strain>
    </source>
</reference>
<name>A0A2H3E237_ARMGA</name>
<evidence type="ECO:0008006" key="4">
    <source>
        <dbReference type="Google" id="ProtNLM"/>
    </source>
</evidence>
<protein>
    <recommendedName>
        <fullName evidence="4">Protein kinase domain-containing protein</fullName>
    </recommendedName>
</protein>
<keyword evidence="3" id="KW-1185">Reference proteome</keyword>
<dbReference type="AlphaFoldDB" id="A0A2H3E237"/>
<proteinExistence type="predicted"/>